<dbReference type="SUPFAM" id="SSF52540">
    <property type="entry name" value="P-loop containing nucleoside triphosphate hydrolases"/>
    <property type="match status" value="1"/>
</dbReference>
<evidence type="ECO:0000313" key="9">
    <source>
        <dbReference type="Proteomes" id="UP001059836"/>
    </source>
</evidence>
<comment type="similarity">
    <text evidence="4">Belongs to the SIMIBI class G3E GTPase family. ZNG1 subfamily.</text>
</comment>
<dbReference type="InterPro" id="IPR051316">
    <property type="entry name" value="Zinc-reg_GTPase_activator"/>
</dbReference>
<reference evidence="8" key="1">
    <citation type="journal article" date="2021" name="Nat. Microbiol.">
        <title>Cocultivation of an ultrasmall environmental parasitic bacterium with lytic ability against bacteria associated with wastewater foams.</title>
        <authorList>
            <person name="Batinovic S."/>
            <person name="Rose J.J.A."/>
            <person name="Ratcliffe J."/>
            <person name="Seviour R.J."/>
            <person name="Petrovski S."/>
        </authorList>
    </citation>
    <scope>NUCLEOTIDE SEQUENCE</scope>
    <source>
        <strain evidence="8">CON9</strain>
    </source>
</reference>
<evidence type="ECO:0000256" key="6">
    <source>
        <dbReference type="SAM" id="MobiDB-lite"/>
    </source>
</evidence>
<dbReference type="InterPro" id="IPR036627">
    <property type="entry name" value="CobW-likC_sf"/>
</dbReference>
<evidence type="ECO:0000256" key="5">
    <source>
        <dbReference type="ARBA" id="ARBA00049117"/>
    </source>
</evidence>
<dbReference type="PANTHER" id="PTHR13748:SF62">
    <property type="entry name" value="COBW DOMAIN-CONTAINING PROTEIN"/>
    <property type="match status" value="1"/>
</dbReference>
<keyword evidence="9" id="KW-1185">Reference proteome</keyword>
<name>A0ABX6IJQ2_9ACTN</name>
<keyword evidence="2" id="KW-0378">Hydrolase</keyword>
<accession>A0ABX6IJQ2</accession>
<dbReference type="Pfam" id="PF07683">
    <property type="entry name" value="CobW_C"/>
    <property type="match status" value="1"/>
</dbReference>
<dbReference type="SMART" id="SM00833">
    <property type="entry name" value="CobW_C"/>
    <property type="match status" value="1"/>
</dbReference>
<evidence type="ECO:0000313" key="8">
    <source>
        <dbReference type="EMBL" id="QHN36094.1"/>
    </source>
</evidence>
<proteinExistence type="inferred from homology"/>
<keyword evidence="1" id="KW-0547">Nucleotide-binding</keyword>
<feature type="region of interest" description="Disordered" evidence="6">
    <location>
        <begin position="1"/>
        <end position="35"/>
    </location>
</feature>
<dbReference type="PANTHER" id="PTHR13748">
    <property type="entry name" value="COBW-RELATED"/>
    <property type="match status" value="1"/>
</dbReference>
<comment type="catalytic activity">
    <reaction evidence="5">
        <text>GTP + H2O = GDP + phosphate + H(+)</text>
        <dbReference type="Rhea" id="RHEA:19669"/>
        <dbReference type="ChEBI" id="CHEBI:15377"/>
        <dbReference type="ChEBI" id="CHEBI:15378"/>
        <dbReference type="ChEBI" id="CHEBI:37565"/>
        <dbReference type="ChEBI" id="CHEBI:43474"/>
        <dbReference type="ChEBI" id="CHEBI:58189"/>
    </reaction>
    <physiologicalReaction direction="left-to-right" evidence="5">
        <dbReference type="Rhea" id="RHEA:19670"/>
    </physiologicalReaction>
</comment>
<evidence type="ECO:0000259" key="7">
    <source>
        <dbReference type="SMART" id="SM00833"/>
    </source>
</evidence>
<dbReference type="SUPFAM" id="SSF90002">
    <property type="entry name" value="Hypothetical protein YjiA, C-terminal domain"/>
    <property type="match status" value="1"/>
</dbReference>
<dbReference type="InterPro" id="IPR003495">
    <property type="entry name" value="CobW/HypB/UreG_nucleotide-bd"/>
</dbReference>
<evidence type="ECO:0000256" key="2">
    <source>
        <dbReference type="ARBA" id="ARBA00022801"/>
    </source>
</evidence>
<dbReference type="InterPro" id="IPR011629">
    <property type="entry name" value="CobW-like_C"/>
</dbReference>
<dbReference type="Pfam" id="PF02492">
    <property type="entry name" value="cobW"/>
    <property type="match status" value="1"/>
</dbReference>
<dbReference type="Gene3D" id="3.30.1220.10">
    <property type="entry name" value="CobW-like, C-terminal domain"/>
    <property type="match status" value="1"/>
</dbReference>
<evidence type="ECO:0000256" key="4">
    <source>
        <dbReference type="ARBA" id="ARBA00034320"/>
    </source>
</evidence>
<feature type="domain" description="CobW C-terminal" evidence="7">
    <location>
        <begin position="276"/>
        <end position="366"/>
    </location>
</feature>
<dbReference type="Gene3D" id="3.40.50.300">
    <property type="entry name" value="P-loop containing nucleotide triphosphate hydrolases"/>
    <property type="match status" value="1"/>
</dbReference>
<organism evidence="8 9">
    <name type="scientific">Gordonia pseudamarae</name>
    <dbReference type="NCBI Taxonomy" id="2831662"/>
    <lineage>
        <taxon>Bacteria</taxon>
        <taxon>Bacillati</taxon>
        <taxon>Actinomycetota</taxon>
        <taxon>Actinomycetes</taxon>
        <taxon>Mycobacteriales</taxon>
        <taxon>Gordoniaceae</taxon>
        <taxon>Gordonia</taxon>
    </lineage>
</organism>
<protein>
    <submittedName>
        <fullName evidence="8">GTP-binding protein</fullName>
    </submittedName>
</protein>
<keyword evidence="3" id="KW-0143">Chaperone</keyword>
<evidence type="ECO:0000256" key="1">
    <source>
        <dbReference type="ARBA" id="ARBA00022741"/>
    </source>
</evidence>
<dbReference type="EMBL" id="CP045809">
    <property type="protein sequence ID" value="QHN36094.1"/>
    <property type="molecule type" value="Genomic_DNA"/>
</dbReference>
<gene>
    <name evidence="8" type="ORF">GII31_15665</name>
</gene>
<dbReference type="Proteomes" id="UP001059836">
    <property type="component" value="Chromosome"/>
</dbReference>
<evidence type="ECO:0000256" key="3">
    <source>
        <dbReference type="ARBA" id="ARBA00023186"/>
    </source>
</evidence>
<dbReference type="CDD" id="cd03112">
    <property type="entry name" value="CobW-like"/>
    <property type="match status" value="1"/>
</dbReference>
<sequence>MRCAHQQHRELSGSARPRTARGVPRLRAGGHRGRPRELVSVRRHREAIPVVIVAGFLGAGKTTLLNALLANPVGARLGVIVNDFGAINIDALLVAGQSAGTISFGNGCLCCSVDADGLGQALAGLADPAAGLDAIVVEASGIAEPRALIKMIAGIADRAIRYGGLVYVVDVAAVTATVRRHPEIGGHIAIADLVVVNKADLVDGETLAEVLAKVAELNPTAPRVVTSDGRIDCTALFDPAPRPDDDADVPRQLTLDELLRGEGPECGHGGHLHEQFNSVSVQVPGVLDPRRLAQVLERPPTGCYRIKGVVWLAGADEQFGVHAVGGFVRTERTGSRRLPAAPGSSLVVIGTGLDEARVRALLEGLVAAPDLDDEFGILGIMRHLPAASQLPND</sequence>
<dbReference type="InterPro" id="IPR027417">
    <property type="entry name" value="P-loop_NTPase"/>
</dbReference>